<name>A0A2N3PK79_9HELI</name>
<feature type="region of interest" description="Disordered" evidence="6">
    <location>
        <begin position="81"/>
        <end position="113"/>
    </location>
</feature>
<dbReference type="RefSeq" id="WP_101312978.1">
    <property type="nucleotide sequence ID" value="NZ_CP063531.1"/>
</dbReference>
<accession>A0A2N3PK79</accession>
<dbReference type="Pfam" id="PF03743">
    <property type="entry name" value="TrbI"/>
    <property type="match status" value="1"/>
</dbReference>
<evidence type="ECO:0000313" key="8">
    <source>
        <dbReference type="EMBL" id="PKT81831.1"/>
    </source>
</evidence>
<dbReference type="InterPro" id="IPR048018">
    <property type="entry name" value="T4SS_ComB10-like"/>
</dbReference>
<keyword evidence="3" id="KW-0812">Transmembrane</keyword>
<evidence type="ECO:0000256" key="1">
    <source>
        <dbReference type="ARBA" id="ARBA00004167"/>
    </source>
</evidence>
<gene>
    <name evidence="8" type="ORF">BCM31_01200</name>
</gene>
<proteinExistence type="inferred from homology"/>
<evidence type="ECO:0000256" key="2">
    <source>
        <dbReference type="ARBA" id="ARBA00010265"/>
    </source>
</evidence>
<dbReference type="Gene3D" id="2.40.128.260">
    <property type="entry name" value="Type IV secretion system, VirB10/TraB/TrbI"/>
    <property type="match status" value="1"/>
</dbReference>
<protein>
    <recommendedName>
        <fullName evidence="10">TrbI/VirB10 family protein</fullName>
    </recommendedName>
</protein>
<dbReference type="InterPro" id="IPR042217">
    <property type="entry name" value="T4SS_VirB10/TrbI"/>
</dbReference>
<dbReference type="GO" id="GO:0016020">
    <property type="term" value="C:membrane"/>
    <property type="evidence" value="ECO:0007669"/>
    <property type="project" value="UniProtKB-SubCell"/>
</dbReference>
<dbReference type="OrthoDB" id="5362754at2"/>
<dbReference type="AlphaFoldDB" id="A0A2N3PK79"/>
<evidence type="ECO:0000256" key="5">
    <source>
        <dbReference type="ARBA" id="ARBA00023136"/>
    </source>
</evidence>
<dbReference type="EMBL" id="MBPK01000011">
    <property type="protein sequence ID" value="PKT81831.1"/>
    <property type="molecule type" value="Genomic_DNA"/>
</dbReference>
<dbReference type="Proteomes" id="UP000233350">
    <property type="component" value="Unassembled WGS sequence"/>
</dbReference>
<reference evidence="8 9" key="1">
    <citation type="submission" date="2016-07" db="EMBL/GenBank/DDBJ databases">
        <title>Detection of Helicobacter winghamensis from caecal content of red fox (Vulpes vulpes).</title>
        <authorList>
            <person name="Zanoni R.G."/>
            <person name="Florio D."/>
            <person name="Caffara M."/>
            <person name="Renzi M."/>
            <person name="Parisi A."/>
            <person name="Pasquali F."/>
            <person name="Manfreda G."/>
        </authorList>
    </citation>
    <scope>NUCLEOTIDE SEQUENCE [LARGE SCALE GENOMIC DNA]</scope>
    <source>
        <strain evidence="8 9">295_13</strain>
    </source>
</reference>
<dbReference type="InterPro" id="IPR005498">
    <property type="entry name" value="T4SS_VirB10/TraB/TrbI"/>
</dbReference>
<comment type="subcellular location">
    <subcellularLocation>
        <location evidence="1">Membrane</location>
        <topology evidence="1">Single-pass membrane protein</topology>
    </subcellularLocation>
</comment>
<feature type="chain" id="PRO_5014619602" description="TrbI/VirB10 family protein" evidence="7">
    <location>
        <begin position="21"/>
        <end position="364"/>
    </location>
</feature>
<sequence>MKKTFYAISLPLLIVNCLNAENTLKDNNSQENLDYLFQNESNFPLDDYLWNLKKNPKSEELPQINDIHKEIFNDLKKIEEDDKAQESKEENKEKKQDVAPTQPKIQQIDPYQKEKNRIRQLIRDGILSDRANTSIVDYSNSNKKIYGVDSFSNQPNINEATNEHSLFRMIRAGRMIPAVLTTAISSDLSGLVTAQIEEDIYATMGQAVMIPRGSKAIGFYQNNNTIGQNRLQIQWREIITPQGVNILLTNAMTSDSMGMSGALGRVNNKYFERYGIPYGISTATNMLLLSFATRNNGNVYSEQIYNQSQNDLSQVLAEVIQRQSEIQPTIEIKQGSRIFLVPTHHIWFPKPKNNEVMIQYFTKE</sequence>
<keyword evidence="9" id="KW-1185">Reference proteome</keyword>
<evidence type="ECO:0000313" key="9">
    <source>
        <dbReference type="Proteomes" id="UP000233350"/>
    </source>
</evidence>
<keyword evidence="4" id="KW-1133">Transmembrane helix</keyword>
<feature type="compositionally biased region" description="Basic and acidic residues" evidence="6">
    <location>
        <begin position="81"/>
        <end position="97"/>
    </location>
</feature>
<keyword evidence="7" id="KW-0732">Signal</keyword>
<dbReference type="NCBIfam" id="NF038092">
    <property type="entry name" value="T4SS_ComB10"/>
    <property type="match status" value="1"/>
</dbReference>
<evidence type="ECO:0000256" key="7">
    <source>
        <dbReference type="SAM" id="SignalP"/>
    </source>
</evidence>
<evidence type="ECO:0008006" key="10">
    <source>
        <dbReference type="Google" id="ProtNLM"/>
    </source>
</evidence>
<comment type="similarity">
    <text evidence="2">Belongs to the TrbI/VirB10 family.</text>
</comment>
<comment type="caution">
    <text evidence="8">The sequence shown here is derived from an EMBL/GenBank/DDBJ whole genome shotgun (WGS) entry which is preliminary data.</text>
</comment>
<organism evidence="8 9">
    <name type="scientific">Helicobacter winghamensis</name>
    <dbReference type="NCBI Taxonomy" id="157268"/>
    <lineage>
        <taxon>Bacteria</taxon>
        <taxon>Pseudomonadati</taxon>
        <taxon>Campylobacterota</taxon>
        <taxon>Epsilonproteobacteria</taxon>
        <taxon>Campylobacterales</taxon>
        <taxon>Helicobacteraceae</taxon>
        <taxon>Helicobacter</taxon>
    </lineage>
</organism>
<keyword evidence="5" id="KW-0472">Membrane</keyword>
<evidence type="ECO:0000256" key="6">
    <source>
        <dbReference type="SAM" id="MobiDB-lite"/>
    </source>
</evidence>
<dbReference type="CDD" id="cd16429">
    <property type="entry name" value="VirB10"/>
    <property type="match status" value="1"/>
</dbReference>
<evidence type="ECO:0000256" key="4">
    <source>
        <dbReference type="ARBA" id="ARBA00022989"/>
    </source>
</evidence>
<evidence type="ECO:0000256" key="3">
    <source>
        <dbReference type="ARBA" id="ARBA00022692"/>
    </source>
</evidence>
<feature type="signal peptide" evidence="7">
    <location>
        <begin position="1"/>
        <end position="20"/>
    </location>
</feature>